<proteinExistence type="predicted"/>
<evidence type="ECO:0000313" key="1">
    <source>
        <dbReference type="EMBL" id="PBA23807.1"/>
    </source>
</evidence>
<sequence>MEPAIIETDARSRAVLPGQPNARFLMRVNEDGSILLQPARVVTEAQREYDSTPGLRELLSRAAGSATVRRSRAKRT</sequence>
<reference evidence="1 2" key="1">
    <citation type="submission" date="2017-08" db="EMBL/GenBank/DDBJ databases">
        <title>Phylogenetic analysis of Mycobacterium avium complex whole genomes.</title>
        <authorList>
            <person name="Caverly L.J."/>
            <person name="Spilker T."/>
            <person name="Lipuma J."/>
        </authorList>
    </citation>
    <scope>NUCLEOTIDE SEQUENCE [LARGE SCALE GENOMIC DNA]</scope>
    <source>
        <strain evidence="1 2">FLAC0165</strain>
    </source>
</reference>
<gene>
    <name evidence="1" type="ORF">CKJ66_26500</name>
</gene>
<protein>
    <submittedName>
        <fullName evidence="1">Uncharacterized protein</fullName>
    </submittedName>
</protein>
<accession>A0A2A2ZB93</accession>
<comment type="caution">
    <text evidence="1">The sequence shown here is derived from an EMBL/GenBank/DDBJ whole genome shotgun (WGS) entry which is preliminary data.</text>
</comment>
<evidence type="ECO:0000313" key="2">
    <source>
        <dbReference type="Proteomes" id="UP000217768"/>
    </source>
</evidence>
<organism evidence="1 2">
    <name type="scientific">Mycobacterium avium</name>
    <dbReference type="NCBI Taxonomy" id="1764"/>
    <lineage>
        <taxon>Bacteria</taxon>
        <taxon>Bacillati</taxon>
        <taxon>Actinomycetota</taxon>
        <taxon>Actinomycetes</taxon>
        <taxon>Mycobacteriales</taxon>
        <taxon>Mycobacteriaceae</taxon>
        <taxon>Mycobacterium</taxon>
        <taxon>Mycobacterium avium complex (MAC)</taxon>
    </lineage>
</organism>
<dbReference type="EMBL" id="NSFD01000055">
    <property type="protein sequence ID" value="PBA23807.1"/>
    <property type="molecule type" value="Genomic_DNA"/>
</dbReference>
<dbReference type="AlphaFoldDB" id="A0A2A2ZB93"/>
<dbReference type="Proteomes" id="UP000217768">
    <property type="component" value="Unassembled WGS sequence"/>
</dbReference>
<name>A0A2A2ZB93_MYCAV</name>